<dbReference type="PANTHER" id="PTHR46889">
    <property type="entry name" value="TRANSPOSASE INSF FOR INSERTION SEQUENCE IS3B-RELATED"/>
    <property type="match status" value="1"/>
</dbReference>
<reference evidence="2 3" key="1">
    <citation type="submission" date="2019-03" db="EMBL/GenBank/DDBJ databases">
        <title>Genomic Encyclopedia of Type Strains, Phase IV (KMG-IV): sequencing the most valuable type-strain genomes for metagenomic binning, comparative biology and taxonomic classification.</title>
        <authorList>
            <person name="Goeker M."/>
        </authorList>
    </citation>
    <scope>NUCLEOTIDE SEQUENCE [LARGE SCALE GENOMIC DNA]</scope>
    <source>
        <strain evidence="2 3">DSM 203</strain>
    </source>
</reference>
<protein>
    <submittedName>
        <fullName evidence="2">Helix-turn-helix protein</fullName>
    </submittedName>
</protein>
<dbReference type="InterPro" id="IPR050900">
    <property type="entry name" value="Transposase_IS3/IS150/IS904"/>
</dbReference>
<dbReference type="PANTHER" id="PTHR46889:SF4">
    <property type="entry name" value="TRANSPOSASE INSO FOR INSERTION SEQUENCE ELEMENT IS911B-RELATED"/>
    <property type="match status" value="1"/>
</dbReference>
<feature type="domain" description="HTH-like" evidence="1">
    <location>
        <begin position="76"/>
        <end position="129"/>
    </location>
</feature>
<accession>A0A4R4ABY4</accession>
<dbReference type="EMBL" id="SMDC01000004">
    <property type="protein sequence ID" value="TCW36334.1"/>
    <property type="molecule type" value="Genomic_DNA"/>
</dbReference>
<comment type="caution">
    <text evidence="2">The sequence shown here is derived from an EMBL/GenBank/DDBJ whole genome shotgun (WGS) entry which is preliminary data.</text>
</comment>
<dbReference type="Pfam" id="PF13276">
    <property type="entry name" value="HTH_21"/>
    <property type="match status" value="1"/>
</dbReference>
<sequence>MQKIPKRVYTLEFKEQAVKRLQSGRSIASVALWTWWSRRYATGCGLRRLCALLGVSVSGYRAWQRGGQRQWLSDAQLTLLLQTLHAETSGAYSSPRMVRALRARGLSASKARVERLMRAHGLRGRHRRRDRVTTDSSHRLPVAENLLARDFRPSAPNQSMERRYHLSLD</sequence>
<gene>
    <name evidence="2" type="ORF">EDC29_104121</name>
</gene>
<evidence type="ECO:0000313" key="3">
    <source>
        <dbReference type="Proteomes" id="UP000295247"/>
    </source>
</evidence>
<proteinExistence type="predicted"/>
<organism evidence="2 3">
    <name type="scientific">Marichromatium gracile</name>
    <name type="common">Chromatium gracile</name>
    <dbReference type="NCBI Taxonomy" id="1048"/>
    <lineage>
        <taxon>Bacteria</taxon>
        <taxon>Pseudomonadati</taxon>
        <taxon>Pseudomonadota</taxon>
        <taxon>Gammaproteobacteria</taxon>
        <taxon>Chromatiales</taxon>
        <taxon>Chromatiaceae</taxon>
        <taxon>Marichromatium</taxon>
    </lineage>
</organism>
<evidence type="ECO:0000313" key="2">
    <source>
        <dbReference type="EMBL" id="TCW36334.1"/>
    </source>
</evidence>
<dbReference type="AlphaFoldDB" id="A0A4R4ABY4"/>
<evidence type="ECO:0000259" key="1">
    <source>
        <dbReference type="Pfam" id="PF13276"/>
    </source>
</evidence>
<dbReference type="Proteomes" id="UP000295247">
    <property type="component" value="Unassembled WGS sequence"/>
</dbReference>
<name>A0A4R4ABY4_MARGR</name>
<dbReference type="InterPro" id="IPR025948">
    <property type="entry name" value="HTH-like_dom"/>
</dbReference>